<reference evidence="2" key="1">
    <citation type="submission" date="2023-08" db="EMBL/GenBank/DDBJ databases">
        <title>Black Yeasts Isolated from many extreme environments.</title>
        <authorList>
            <person name="Coleine C."/>
            <person name="Stajich J.E."/>
            <person name="Selbmann L."/>
        </authorList>
    </citation>
    <scope>NUCLEOTIDE SEQUENCE</scope>
    <source>
        <strain evidence="2">CCFEE 5810</strain>
    </source>
</reference>
<evidence type="ECO:0000256" key="1">
    <source>
        <dbReference type="SAM" id="MobiDB-lite"/>
    </source>
</evidence>
<organism evidence="2 3">
    <name type="scientific">Elasticomyces elasticus</name>
    <dbReference type="NCBI Taxonomy" id="574655"/>
    <lineage>
        <taxon>Eukaryota</taxon>
        <taxon>Fungi</taxon>
        <taxon>Dikarya</taxon>
        <taxon>Ascomycota</taxon>
        <taxon>Pezizomycotina</taxon>
        <taxon>Dothideomycetes</taxon>
        <taxon>Dothideomycetidae</taxon>
        <taxon>Mycosphaerellales</taxon>
        <taxon>Teratosphaeriaceae</taxon>
        <taxon>Elasticomyces</taxon>
    </lineage>
</organism>
<accession>A0AAN7W880</accession>
<evidence type="ECO:0000313" key="3">
    <source>
        <dbReference type="Proteomes" id="UP001310594"/>
    </source>
</evidence>
<gene>
    <name evidence="2" type="ORF">LTR97_005446</name>
</gene>
<dbReference type="Proteomes" id="UP001310594">
    <property type="component" value="Unassembled WGS sequence"/>
</dbReference>
<dbReference type="AlphaFoldDB" id="A0AAN7W880"/>
<evidence type="ECO:0000313" key="2">
    <source>
        <dbReference type="EMBL" id="KAK5700928.1"/>
    </source>
</evidence>
<name>A0AAN7W880_9PEZI</name>
<proteinExistence type="predicted"/>
<feature type="region of interest" description="Disordered" evidence="1">
    <location>
        <begin position="71"/>
        <end position="92"/>
    </location>
</feature>
<dbReference type="EMBL" id="JAVRQU010000007">
    <property type="protein sequence ID" value="KAK5700928.1"/>
    <property type="molecule type" value="Genomic_DNA"/>
</dbReference>
<sequence length="92" mass="9799">MKLLPFETTIVALLDGQSTTEVAEGLTELETIGDAEELVCVPAEEEPDPEPLPDADAVLVDETLEVVPDPATINFAPQTPPLGTAAPRDDFR</sequence>
<protein>
    <submittedName>
        <fullName evidence="2">Uncharacterized protein</fullName>
    </submittedName>
</protein>
<comment type="caution">
    <text evidence="2">The sequence shown here is derived from an EMBL/GenBank/DDBJ whole genome shotgun (WGS) entry which is preliminary data.</text>
</comment>